<feature type="region of interest" description="Disordered" evidence="1">
    <location>
        <begin position="26"/>
        <end position="70"/>
    </location>
</feature>
<dbReference type="GO" id="GO:0004407">
    <property type="term" value="F:histone deacetylase activity"/>
    <property type="evidence" value="ECO:0007669"/>
    <property type="project" value="TreeGrafter"/>
</dbReference>
<dbReference type="Proteomes" id="UP000186594">
    <property type="component" value="Unassembled WGS sequence"/>
</dbReference>
<dbReference type="PANTHER" id="PTHR47558">
    <property type="entry name" value="HISTONE DEACETYLASE HOS3"/>
    <property type="match status" value="1"/>
</dbReference>
<comment type="caution">
    <text evidence="2">The sequence shown here is derived from an EMBL/GenBank/DDBJ whole genome shotgun (WGS) entry which is preliminary data.</text>
</comment>
<dbReference type="GO" id="GO:0005634">
    <property type="term" value="C:nucleus"/>
    <property type="evidence" value="ECO:0007669"/>
    <property type="project" value="TreeGrafter"/>
</dbReference>
<sequence length="137" mass="14746">MSSTPTDSDKDLAQLLLGLSLRHEPALPVSSSLPETPAIAEVDEPATETPPQTAQTPVAYPSSPPTPSTEHRTLVIIHPSCIKHKYSRQAPARYISTIVERPERSRAAFLGIAAAKALSLPFDCYKSARLGAFTDKP</sequence>
<dbReference type="PANTHER" id="PTHR47558:SF1">
    <property type="entry name" value="HISTONE DEACETYLASE HOS3"/>
    <property type="match status" value="1"/>
</dbReference>
<organism evidence="2 3">
    <name type="scientific">Neolecta irregularis (strain DAH-3)</name>
    <dbReference type="NCBI Taxonomy" id="1198029"/>
    <lineage>
        <taxon>Eukaryota</taxon>
        <taxon>Fungi</taxon>
        <taxon>Dikarya</taxon>
        <taxon>Ascomycota</taxon>
        <taxon>Taphrinomycotina</taxon>
        <taxon>Neolectales</taxon>
        <taxon>Neolectaceae</taxon>
        <taxon>Neolecta</taxon>
    </lineage>
</organism>
<dbReference type="AlphaFoldDB" id="A0A1U7LM63"/>
<feature type="non-terminal residue" evidence="2">
    <location>
        <position position="137"/>
    </location>
</feature>
<evidence type="ECO:0000313" key="2">
    <source>
        <dbReference type="EMBL" id="OLL23601.1"/>
    </source>
</evidence>
<evidence type="ECO:0000256" key="1">
    <source>
        <dbReference type="SAM" id="MobiDB-lite"/>
    </source>
</evidence>
<dbReference type="InterPro" id="IPR053244">
    <property type="entry name" value="HDAC_HD_type_1"/>
</dbReference>
<name>A0A1U7LM63_NEOID</name>
<reference evidence="2 3" key="1">
    <citation type="submission" date="2016-04" db="EMBL/GenBank/DDBJ databases">
        <title>Evolutionary innovation and constraint leading to complex multicellularity in the Ascomycota.</title>
        <authorList>
            <person name="Cisse O."/>
            <person name="Nguyen A."/>
            <person name="Hewitt D.A."/>
            <person name="Jedd G."/>
            <person name="Stajich J.E."/>
        </authorList>
    </citation>
    <scope>NUCLEOTIDE SEQUENCE [LARGE SCALE GENOMIC DNA]</scope>
    <source>
        <strain evidence="2 3">DAH-3</strain>
    </source>
</reference>
<accession>A0A1U7LM63</accession>
<dbReference type="EMBL" id="LXFE01001444">
    <property type="protein sequence ID" value="OLL23601.1"/>
    <property type="molecule type" value="Genomic_DNA"/>
</dbReference>
<feature type="compositionally biased region" description="Low complexity" evidence="1">
    <location>
        <begin position="47"/>
        <end position="57"/>
    </location>
</feature>
<evidence type="ECO:0000313" key="3">
    <source>
        <dbReference type="Proteomes" id="UP000186594"/>
    </source>
</evidence>
<proteinExistence type="predicted"/>
<protein>
    <submittedName>
        <fullName evidence="2">Uncharacterized protein</fullName>
    </submittedName>
</protein>
<gene>
    <name evidence="2" type="ORF">NEOLI_005411</name>
</gene>
<keyword evidence="3" id="KW-1185">Reference proteome</keyword>